<gene>
    <name evidence="5" type="ORF">O0V09_17155</name>
</gene>
<evidence type="ECO:0000313" key="6">
    <source>
        <dbReference type="Proteomes" id="UP001069090"/>
    </source>
</evidence>
<organism evidence="5 6">
    <name type="scientific">Dasania phycosphaerae</name>
    <dbReference type="NCBI Taxonomy" id="2950436"/>
    <lineage>
        <taxon>Bacteria</taxon>
        <taxon>Pseudomonadati</taxon>
        <taxon>Pseudomonadota</taxon>
        <taxon>Gammaproteobacteria</taxon>
        <taxon>Cellvibrionales</taxon>
        <taxon>Spongiibacteraceae</taxon>
        <taxon>Dasania</taxon>
    </lineage>
</organism>
<evidence type="ECO:0000256" key="1">
    <source>
        <dbReference type="ARBA" id="ARBA00010333"/>
    </source>
</evidence>
<proteinExistence type="inferred from homology"/>
<dbReference type="Pfam" id="PF00497">
    <property type="entry name" value="SBP_bac_3"/>
    <property type="match status" value="1"/>
</dbReference>
<comment type="caution">
    <text evidence="5">The sequence shown here is derived from an EMBL/GenBank/DDBJ whole genome shotgun (WGS) entry which is preliminary data.</text>
</comment>
<sequence>MHLKVLVLSVLVLLSSTSSHADTDKVISYCDHASYPPLSWLKDNELVGVTKDIIQHVFKDQGYQVTLYVLESWKRCMLEVEMGNIDIALAFKTPERSKSFAFSKEYLIEEKIAIFVHKNNSFKFDSWQDLQGKRGGMVLGYSYGDDFDHFLESNTHIERVSSNFQNITKLALNRIDFMPFERNSGILQVQAHGYESVIMPLANNATTDYLYLTTAINNQKILKLMPQLDASIKTLKAGDAVARFTQKSRQQYLQAYPKGSSLRPKPPADIQL</sequence>
<keyword evidence="6" id="KW-1185">Reference proteome</keyword>
<dbReference type="PANTHER" id="PTHR35936">
    <property type="entry name" value="MEMBRANE-BOUND LYTIC MUREIN TRANSGLYCOSYLASE F"/>
    <property type="match status" value="1"/>
</dbReference>
<reference evidence="5 6" key="1">
    <citation type="submission" date="2022-12" db="EMBL/GenBank/DDBJ databases">
        <title>Dasania phycosphaerae sp. nov., isolated from particulate material of the south coast of Korea.</title>
        <authorList>
            <person name="Jiang Y."/>
        </authorList>
    </citation>
    <scope>NUCLEOTIDE SEQUENCE [LARGE SCALE GENOMIC DNA]</scope>
    <source>
        <strain evidence="5 6">GY-19</strain>
    </source>
</reference>
<dbReference type="Gene3D" id="3.40.190.10">
    <property type="entry name" value="Periplasmic binding protein-like II"/>
    <property type="match status" value="2"/>
</dbReference>
<comment type="similarity">
    <text evidence="1">Belongs to the bacterial solute-binding protein 3 family.</text>
</comment>
<feature type="chain" id="PRO_5039921036" evidence="3">
    <location>
        <begin position="22"/>
        <end position="272"/>
    </location>
</feature>
<evidence type="ECO:0000256" key="2">
    <source>
        <dbReference type="ARBA" id="ARBA00022729"/>
    </source>
</evidence>
<keyword evidence="2 3" id="KW-0732">Signal</keyword>
<dbReference type="EMBL" id="JAPTGG010000019">
    <property type="protein sequence ID" value="MCZ0866937.1"/>
    <property type="molecule type" value="Genomic_DNA"/>
</dbReference>
<protein>
    <submittedName>
        <fullName evidence="5">Transporter substrate-binding domain-containing protein</fullName>
    </submittedName>
</protein>
<dbReference type="PANTHER" id="PTHR35936:SF6">
    <property type="entry name" value="AMINO ACID ABC TRANSPORTER SUBSTRATE-BINDING PAAT FAMILY PROTEIN"/>
    <property type="match status" value="1"/>
</dbReference>
<feature type="signal peptide" evidence="3">
    <location>
        <begin position="1"/>
        <end position="21"/>
    </location>
</feature>
<dbReference type="SUPFAM" id="SSF53850">
    <property type="entry name" value="Periplasmic binding protein-like II"/>
    <property type="match status" value="1"/>
</dbReference>
<dbReference type="RefSeq" id="WP_268904998.1">
    <property type="nucleotide sequence ID" value="NZ_JAPTGG010000019.1"/>
</dbReference>
<accession>A0A9J6RRM8</accession>
<feature type="domain" description="Solute-binding protein family 3/N-terminal" evidence="4">
    <location>
        <begin position="25"/>
        <end position="256"/>
    </location>
</feature>
<evidence type="ECO:0000256" key="3">
    <source>
        <dbReference type="SAM" id="SignalP"/>
    </source>
</evidence>
<dbReference type="SMART" id="SM00062">
    <property type="entry name" value="PBPb"/>
    <property type="match status" value="1"/>
</dbReference>
<evidence type="ECO:0000259" key="4">
    <source>
        <dbReference type="SMART" id="SM00062"/>
    </source>
</evidence>
<evidence type="ECO:0000313" key="5">
    <source>
        <dbReference type="EMBL" id="MCZ0866937.1"/>
    </source>
</evidence>
<dbReference type="Proteomes" id="UP001069090">
    <property type="component" value="Unassembled WGS sequence"/>
</dbReference>
<dbReference type="InterPro" id="IPR001638">
    <property type="entry name" value="Solute-binding_3/MltF_N"/>
</dbReference>
<dbReference type="AlphaFoldDB" id="A0A9J6RRM8"/>
<name>A0A9J6RRM8_9GAMM</name>